<dbReference type="SMART" id="SM00869">
    <property type="entry name" value="Autotransporter"/>
    <property type="match status" value="1"/>
</dbReference>
<gene>
    <name evidence="3" type="ORF">EYW49_21220</name>
</gene>
<dbReference type="EMBL" id="SJFN01000050">
    <property type="protein sequence ID" value="TBW32916.1"/>
    <property type="molecule type" value="Genomic_DNA"/>
</dbReference>
<dbReference type="SUPFAM" id="SSF103515">
    <property type="entry name" value="Autotransporter"/>
    <property type="match status" value="1"/>
</dbReference>
<comment type="caution">
    <text evidence="3">The sequence shown here is derived from an EMBL/GenBank/DDBJ whole genome shotgun (WGS) entry which is preliminary data.</text>
</comment>
<keyword evidence="4" id="KW-1185">Reference proteome</keyword>
<evidence type="ECO:0000256" key="1">
    <source>
        <dbReference type="SAM" id="MobiDB-lite"/>
    </source>
</evidence>
<protein>
    <submittedName>
        <fullName evidence="3">Autotransporter domain-containing protein</fullName>
    </submittedName>
</protein>
<reference evidence="3 4" key="1">
    <citation type="submission" date="2019-02" db="EMBL/GenBank/DDBJ databases">
        <title>Siculibacillus lacustris gen. nov., sp. nov., a new rosette-forming bacterium isolated from a freshwater crater lake (Lake St. Ana, Romania).</title>
        <authorList>
            <person name="Felfoldi T."/>
            <person name="Marton Z."/>
            <person name="Szabo A."/>
            <person name="Mentes A."/>
            <person name="Boka K."/>
            <person name="Marialigeti K."/>
            <person name="Mathe I."/>
            <person name="Koncz M."/>
            <person name="Schumann P."/>
            <person name="Toth E."/>
        </authorList>
    </citation>
    <scope>NUCLEOTIDE SEQUENCE [LARGE SCALE GENOMIC DNA]</scope>
    <source>
        <strain evidence="3 4">SA-279</strain>
    </source>
</reference>
<evidence type="ECO:0000313" key="3">
    <source>
        <dbReference type="EMBL" id="TBW32916.1"/>
    </source>
</evidence>
<dbReference type="AlphaFoldDB" id="A0A4Q9VDY6"/>
<dbReference type="RefSeq" id="WP_131311634.1">
    <property type="nucleotide sequence ID" value="NZ_SJFN01000050.1"/>
</dbReference>
<organism evidence="3 4">
    <name type="scientific">Siculibacillus lacustris</name>
    <dbReference type="NCBI Taxonomy" id="1549641"/>
    <lineage>
        <taxon>Bacteria</taxon>
        <taxon>Pseudomonadati</taxon>
        <taxon>Pseudomonadota</taxon>
        <taxon>Alphaproteobacteria</taxon>
        <taxon>Hyphomicrobiales</taxon>
        <taxon>Ancalomicrobiaceae</taxon>
        <taxon>Siculibacillus</taxon>
    </lineage>
</organism>
<dbReference type="PROSITE" id="PS51208">
    <property type="entry name" value="AUTOTRANSPORTER"/>
    <property type="match status" value="1"/>
</dbReference>
<proteinExistence type="predicted"/>
<sequence>MIRADRACRRPQPIGAPDARDGRARRRNRAIALALALVGGLAGLRPAAADDLAELLSGFQRTGLSPSEFGVLSSDGSTVAGRYLSWDVFGSVAYVDLHAYVASGGHFVDLGALGGGVYSSAVSGLSADGSVIVETILTWAGNERAVRWSGGIGTDLGTLGGNDAVATGVSADGSVVVGYSSDRRSGDLARLPKTHAFRWSGGVMTDLGSLGAANRATAVSADGAVVIGGISFADGSSDPFRWVGGTMTDLGRLGWARGGASLVSADGSVVVGWLSSQIYPRFVDVPEHAFRWTGGTMTDLGTLGGSISYATGLSHDGSITVGASRLSGDGATHAVRWVGTTIQDLGTLGGLDSRAAAVSADGSVVVGASAVAAAASTTAFRWTQATGMVSIRDLLATAGVNVAGWSLQTADLLSADGRVIVGTGSDPTSSNITWIADCSRSCKVIDAGRFRASIADLGALGTTGNAFLGNRLDAAAGRIRDAADGRGHRTQALTVFAEGAYDSDPATSATLGLTADLPGDLVAGATLGGGRVDTNLAWDGRSHFTTAAGSVFLGYAPTIGPQLSAALIGSHFDGTVRRGYRNGNSGVFSEGDTAGSGFGALARLGWTFDTPWPTTRITPWAALGATRLHTRGWTESGGPFPAVIGGFTSTAPTARLGFDLRRAIPGDGWVTAGLAWGHRLDGGKSASLGASLPGILDVDGPGRSTASDWAELSTGLHLPLAGKVAVDGTIGGLLPRTGVASVQTRLGLSLTF</sequence>
<dbReference type="OrthoDB" id="6848220at2"/>
<accession>A0A4Q9VDY6</accession>
<dbReference type="NCBIfam" id="TIGR02913">
    <property type="entry name" value="HAF_rpt"/>
    <property type="match status" value="4"/>
</dbReference>
<name>A0A4Q9VDY6_9HYPH</name>
<dbReference type="InterPro" id="IPR036709">
    <property type="entry name" value="Autotransporte_beta_dom_sf"/>
</dbReference>
<dbReference type="InterPro" id="IPR014262">
    <property type="entry name" value="HAF_rpt"/>
</dbReference>
<dbReference type="Pfam" id="PF03797">
    <property type="entry name" value="Autotransporter"/>
    <property type="match status" value="1"/>
</dbReference>
<evidence type="ECO:0000259" key="2">
    <source>
        <dbReference type="PROSITE" id="PS51208"/>
    </source>
</evidence>
<dbReference type="Gene3D" id="2.40.128.130">
    <property type="entry name" value="Autotransporter beta-domain"/>
    <property type="match status" value="1"/>
</dbReference>
<dbReference type="InterPro" id="IPR005546">
    <property type="entry name" value="Autotransporte_beta"/>
</dbReference>
<evidence type="ECO:0000313" key="4">
    <source>
        <dbReference type="Proteomes" id="UP000292781"/>
    </source>
</evidence>
<feature type="domain" description="Autotransporter" evidence="2">
    <location>
        <begin position="481"/>
        <end position="752"/>
    </location>
</feature>
<dbReference type="Proteomes" id="UP000292781">
    <property type="component" value="Unassembled WGS sequence"/>
</dbReference>
<feature type="region of interest" description="Disordered" evidence="1">
    <location>
        <begin position="1"/>
        <end position="22"/>
    </location>
</feature>